<evidence type="ECO:0000256" key="2">
    <source>
        <dbReference type="ARBA" id="ARBA00023242"/>
    </source>
</evidence>
<dbReference type="GO" id="GO:0005634">
    <property type="term" value="C:nucleus"/>
    <property type="evidence" value="ECO:0007669"/>
    <property type="project" value="UniProtKB-SubCell"/>
</dbReference>
<dbReference type="PANTHER" id="PTHR42107:SF1">
    <property type="entry name" value="WHIM1 DOMAIN-CONTAINING PROTEIN"/>
    <property type="match status" value="1"/>
</dbReference>
<feature type="compositionally biased region" description="Low complexity" evidence="3">
    <location>
        <begin position="560"/>
        <end position="571"/>
    </location>
</feature>
<feature type="compositionally biased region" description="Low complexity" evidence="3">
    <location>
        <begin position="317"/>
        <end position="330"/>
    </location>
</feature>
<evidence type="ECO:0000256" key="3">
    <source>
        <dbReference type="SAM" id="MobiDB-lite"/>
    </source>
</evidence>
<sequence length="580" mass="63699">MAASPAPSPRKKRPASPPHEEVLADNPDIAFLVMFRARFSDCFPPKVPNLGPQDIERGVVDSAPSPQVEHLLCALLALVLNRKKPVERGHYGRALEDAIQSHKSEWPRAWNNVNPLSGGKSFNTMSPQERLSLLRALVLWSLHTSDVISATMKESYKQSRQEDDRNQPLSVQPWGIDGEKRRYWLIEGRDDTNFRLYRETNPKQTPCRWWSMAGTLDELRAIAERLGNEESQAARRLATQILNAIPRFEATEEKRKRREYRQARKAQFSRPEPGFSLYEGRTRGKRMRYTFSDDEDELLQQSDSTSAARRSARHSARATPAEPARPTVTASGRQVRSRVGGAYGEALLSGPTTDRGTPATADYARSDASNEDGGSGGRPTRGSRSAAQRPNGRWAAGGKNHIEGYNSVDEMEDEDEAASTGDDEWDGDAELDMGDDDGDDGASETGESDLDEEKKLVVKLKYRAPAAAKKQEVKPTLVEPKEEPMKMEVDSAAPSTLQRPSSPPKPTQPVVTTTNGYNLPTPASVAAKVESTNGISHVPSPKKELSTMTNGLIAGPQDGTRSSPAPSASTSDALKLPTHV</sequence>
<dbReference type="OrthoDB" id="349045at2759"/>
<feature type="region of interest" description="Disordered" evidence="3">
    <location>
        <begin position="1"/>
        <end position="23"/>
    </location>
</feature>
<feature type="compositionally biased region" description="Basic and acidic residues" evidence="3">
    <location>
        <begin position="469"/>
        <end position="489"/>
    </location>
</feature>
<feature type="domain" description="WHIM1" evidence="4">
    <location>
        <begin position="108"/>
        <end position="147"/>
    </location>
</feature>
<dbReference type="AlphaFoldDB" id="A0A6A6P021"/>
<reference evidence="5" key="1">
    <citation type="journal article" date="2020" name="Stud. Mycol.">
        <title>101 Dothideomycetes genomes: a test case for predicting lifestyles and emergence of pathogens.</title>
        <authorList>
            <person name="Haridas S."/>
            <person name="Albert R."/>
            <person name="Binder M."/>
            <person name="Bloem J."/>
            <person name="Labutti K."/>
            <person name="Salamov A."/>
            <person name="Andreopoulos B."/>
            <person name="Baker S."/>
            <person name="Barry K."/>
            <person name="Bills G."/>
            <person name="Bluhm B."/>
            <person name="Cannon C."/>
            <person name="Castanera R."/>
            <person name="Culley D."/>
            <person name="Daum C."/>
            <person name="Ezra D."/>
            <person name="Gonzalez J."/>
            <person name="Henrissat B."/>
            <person name="Kuo A."/>
            <person name="Liang C."/>
            <person name="Lipzen A."/>
            <person name="Lutzoni F."/>
            <person name="Magnuson J."/>
            <person name="Mondo S."/>
            <person name="Nolan M."/>
            <person name="Ohm R."/>
            <person name="Pangilinan J."/>
            <person name="Park H.-J."/>
            <person name="Ramirez L."/>
            <person name="Alfaro M."/>
            <person name="Sun H."/>
            <person name="Tritt A."/>
            <person name="Yoshinaga Y."/>
            <person name="Zwiers L.-H."/>
            <person name="Turgeon B."/>
            <person name="Goodwin S."/>
            <person name="Spatafora J."/>
            <person name="Crous P."/>
            <person name="Grigoriev I."/>
        </authorList>
    </citation>
    <scope>NUCLEOTIDE SEQUENCE</scope>
    <source>
        <strain evidence="5">ATCC 16933</strain>
    </source>
</reference>
<evidence type="ECO:0000256" key="1">
    <source>
        <dbReference type="ARBA" id="ARBA00004123"/>
    </source>
</evidence>
<comment type="subcellular location">
    <subcellularLocation>
        <location evidence="1">Nucleus</location>
    </subcellularLocation>
</comment>
<accession>A0A6A6P021</accession>
<dbReference type="Proteomes" id="UP000799766">
    <property type="component" value="Unassembled WGS sequence"/>
</dbReference>
<name>A0A6A6P021_9PEZI</name>
<keyword evidence="6" id="KW-1185">Reference proteome</keyword>
<dbReference type="Pfam" id="PF15612">
    <property type="entry name" value="WHIM1"/>
    <property type="match status" value="1"/>
</dbReference>
<dbReference type="InterPro" id="IPR028942">
    <property type="entry name" value="WHIM1_dom"/>
</dbReference>
<keyword evidence="2" id="KW-0539">Nucleus</keyword>
<evidence type="ECO:0000313" key="6">
    <source>
        <dbReference type="Proteomes" id="UP000799766"/>
    </source>
</evidence>
<protein>
    <recommendedName>
        <fullName evidence="4">WHIM1 domain-containing protein</fullName>
    </recommendedName>
</protein>
<dbReference type="EMBL" id="MU001681">
    <property type="protein sequence ID" value="KAF2457137.1"/>
    <property type="molecule type" value="Genomic_DNA"/>
</dbReference>
<proteinExistence type="predicted"/>
<gene>
    <name evidence="5" type="ORF">BDY21DRAFT_286128</name>
</gene>
<feature type="region of interest" description="Disordered" evidence="3">
    <location>
        <begin position="252"/>
        <end position="580"/>
    </location>
</feature>
<feature type="compositionally biased region" description="Acidic residues" evidence="3">
    <location>
        <begin position="409"/>
        <end position="451"/>
    </location>
</feature>
<evidence type="ECO:0000259" key="4">
    <source>
        <dbReference type="Pfam" id="PF15612"/>
    </source>
</evidence>
<organism evidence="5 6">
    <name type="scientific">Lineolata rhizophorae</name>
    <dbReference type="NCBI Taxonomy" id="578093"/>
    <lineage>
        <taxon>Eukaryota</taxon>
        <taxon>Fungi</taxon>
        <taxon>Dikarya</taxon>
        <taxon>Ascomycota</taxon>
        <taxon>Pezizomycotina</taxon>
        <taxon>Dothideomycetes</taxon>
        <taxon>Dothideomycetes incertae sedis</taxon>
        <taxon>Lineolatales</taxon>
        <taxon>Lineolataceae</taxon>
        <taxon>Lineolata</taxon>
    </lineage>
</organism>
<evidence type="ECO:0000313" key="5">
    <source>
        <dbReference type="EMBL" id="KAF2457137.1"/>
    </source>
</evidence>
<dbReference type="PANTHER" id="PTHR42107">
    <property type="entry name" value="YALI0D24453P"/>
    <property type="match status" value="1"/>
</dbReference>